<feature type="non-terminal residue" evidence="1">
    <location>
        <position position="1"/>
    </location>
</feature>
<comment type="caution">
    <text evidence="1">The sequence shown here is derived from an EMBL/GenBank/DDBJ whole genome shotgun (WGS) entry which is preliminary data.</text>
</comment>
<evidence type="ECO:0000313" key="1">
    <source>
        <dbReference type="EMBL" id="KKL82957.1"/>
    </source>
</evidence>
<reference evidence="1" key="1">
    <citation type="journal article" date="2015" name="Nature">
        <title>Complex archaea that bridge the gap between prokaryotes and eukaryotes.</title>
        <authorList>
            <person name="Spang A."/>
            <person name="Saw J.H."/>
            <person name="Jorgensen S.L."/>
            <person name="Zaremba-Niedzwiedzka K."/>
            <person name="Martijn J."/>
            <person name="Lind A.E."/>
            <person name="van Eijk R."/>
            <person name="Schleper C."/>
            <person name="Guy L."/>
            <person name="Ettema T.J."/>
        </authorList>
    </citation>
    <scope>NUCLEOTIDE SEQUENCE</scope>
</reference>
<dbReference type="EMBL" id="LAZR01022126">
    <property type="protein sequence ID" value="KKL82957.1"/>
    <property type="molecule type" value="Genomic_DNA"/>
</dbReference>
<proteinExistence type="predicted"/>
<sequence length="106" mass="12212">SNLKGLLKKRKKKQKGYKKTRNCMTRINSNYDEKPPVHSFQKIEGFVSVEIRSTIFEDPVIVGDTVDVFVLPDGRNLLSKDPDGIRIREINSVYVLFDTDVLIKEE</sequence>
<name>A0A0F9I6A2_9ZZZZ</name>
<protein>
    <submittedName>
        <fullName evidence="1">Uncharacterized protein</fullName>
    </submittedName>
</protein>
<accession>A0A0F9I6A2</accession>
<dbReference type="AlphaFoldDB" id="A0A0F9I6A2"/>
<gene>
    <name evidence="1" type="ORF">LCGC14_1979610</name>
</gene>
<organism evidence="1">
    <name type="scientific">marine sediment metagenome</name>
    <dbReference type="NCBI Taxonomy" id="412755"/>
    <lineage>
        <taxon>unclassified sequences</taxon>
        <taxon>metagenomes</taxon>
        <taxon>ecological metagenomes</taxon>
    </lineage>
</organism>